<reference evidence="1" key="1">
    <citation type="submission" date="2015-04" db="UniProtKB">
        <authorList>
            <consortium name="EnsemblPlants"/>
        </authorList>
    </citation>
    <scope>IDENTIFICATION</scope>
</reference>
<organism evidence="1">
    <name type="scientific">Oryza meridionalis</name>
    <dbReference type="NCBI Taxonomy" id="40149"/>
    <lineage>
        <taxon>Eukaryota</taxon>
        <taxon>Viridiplantae</taxon>
        <taxon>Streptophyta</taxon>
        <taxon>Embryophyta</taxon>
        <taxon>Tracheophyta</taxon>
        <taxon>Spermatophyta</taxon>
        <taxon>Magnoliopsida</taxon>
        <taxon>Liliopsida</taxon>
        <taxon>Poales</taxon>
        <taxon>Poaceae</taxon>
        <taxon>BOP clade</taxon>
        <taxon>Oryzoideae</taxon>
        <taxon>Oryzeae</taxon>
        <taxon>Oryzinae</taxon>
        <taxon>Oryza</taxon>
    </lineage>
</organism>
<name>A0A0E0EAN5_9ORYZ</name>
<reference evidence="1" key="2">
    <citation type="submission" date="2018-05" db="EMBL/GenBank/DDBJ databases">
        <title>OmerRS3 (Oryza meridionalis Reference Sequence Version 3).</title>
        <authorList>
            <person name="Zhang J."/>
            <person name="Kudrna D."/>
            <person name="Lee S."/>
            <person name="Talag J."/>
            <person name="Welchert J."/>
            <person name="Wing R.A."/>
        </authorList>
    </citation>
    <scope>NUCLEOTIDE SEQUENCE [LARGE SCALE GENOMIC DNA]</scope>
    <source>
        <strain evidence="1">cv. OR44</strain>
    </source>
</reference>
<accession>A0A0E0EAN5</accession>
<sequence length="87" mass="9335">MEIVGVGVSVSGGGGRGRRDGEVDLIIGRSFSVLPSIIRSRVPLESQFLAYLESGEALLLFKGGEERGEQLVVAAGAHERSLSFWFQ</sequence>
<dbReference type="EnsemblPlants" id="OMERI07G09940.1">
    <property type="protein sequence ID" value="OMERI07G09940.1"/>
    <property type="gene ID" value="OMERI07G09940"/>
</dbReference>
<dbReference type="HOGENOM" id="CLU_2487217_0_0_1"/>
<evidence type="ECO:0000313" key="1">
    <source>
        <dbReference type="EnsemblPlants" id="OMERI07G09940.1"/>
    </source>
</evidence>
<proteinExistence type="predicted"/>
<keyword evidence="2" id="KW-1185">Reference proteome</keyword>
<evidence type="ECO:0000313" key="2">
    <source>
        <dbReference type="Proteomes" id="UP000008021"/>
    </source>
</evidence>
<dbReference type="Proteomes" id="UP000008021">
    <property type="component" value="Chromosome 7"/>
</dbReference>
<protein>
    <submittedName>
        <fullName evidence="1">Uncharacterized protein</fullName>
    </submittedName>
</protein>
<dbReference type="Gramene" id="OMERI07G09940.1">
    <property type="protein sequence ID" value="OMERI07G09940.1"/>
    <property type="gene ID" value="OMERI07G09940"/>
</dbReference>
<dbReference type="AlphaFoldDB" id="A0A0E0EAN5"/>